<name>A0A1H7QP75_STRJI</name>
<evidence type="ECO:0000313" key="5">
    <source>
        <dbReference type="Proteomes" id="UP000183015"/>
    </source>
</evidence>
<protein>
    <submittedName>
        <fullName evidence="4">Sugar transferase involved in LPS biosynthesis (Colanic, teichoic acid)</fullName>
    </submittedName>
</protein>
<keyword evidence="5" id="KW-1185">Reference proteome</keyword>
<dbReference type="RefSeq" id="WP_042445339.1">
    <property type="nucleotide sequence ID" value="NZ_BBPN01000009.1"/>
</dbReference>
<organism evidence="4 5">
    <name type="scientific">Streptacidiphilus jiangxiensis</name>
    <dbReference type="NCBI Taxonomy" id="235985"/>
    <lineage>
        <taxon>Bacteria</taxon>
        <taxon>Bacillati</taxon>
        <taxon>Actinomycetota</taxon>
        <taxon>Actinomycetes</taxon>
        <taxon>Kitasatosporales</taxon>
        <taxon>Streptomycetaceae</taxon>
        <taxon>Streptacidiphilus</taxon>
    </lineage>
</organism>
<feature type="domain" description="Bacterial sugar transferase" evidence="3">
    <location>
        <begin position="41"/>
        <end position="232"/>
    </location>
</feature>
<dbReference type="STRING" id="235985.SAMN05414137_109141"/>
<dbReference type="Proteomes" id="UP000183015">
    <property type="component" value="Unassembled WGS sequence"/>
</dbReference>
<dbReference type="PANTHER" id="PTHR30576">
    <property type="entry name" value="COLANIC BIOSYNTHESIS UDP-GLUCOSE LIPID CARRIER TRANSFERASE"/>
    <property type="match status" value="1"/>
</dbReference>
<evidence type="ECO:0000256" key="1">
    <source>
        <dbReference type="ARBA" id="ARBA00006464"/>
    </source>
</evidence>
<dbReference type="EMBL" id="FOAZ01000009">
    <property type="protein sequence ID" value="SEL49776.1"/>
    <property type="molecule type" value="Genomic_DNA"/>
</dbReference>
<keyword evidence="2" id="KW-1133">Transmembrane helix</keyword>
<dbReference type="OrthoDB" id="9808602at2"/>
<dbReference type="InterPro" id="IPR003362">
    <property type="entry name" value="Bact_transf"/>
</dbReference>
<evidence type="ECO:0000259" key="3">
    <source>
        <dbReference type="Pfam" id="PF02397"/>
    </source>
</evidence>
<evidence type="ECO:0000256" key="2">
    <source>
        <dbReference type="SAM" id="Phobius"/>
    </source>
</evidence>
<comment type="similarity">
    <text evidence="1">Belongs to the bacterial sugar transferase family.</text>
</comment>
<proteinExistence type="inferred from homology"/>
<dbReference type="GO" id="GO:0016780">
    <property type="term" value="F:phosphotransferase activity, for other substituted phosphate groups"/>
    <property type="evidence" value="ECO:0007669"/>
    <property type="project" value="TreeGrafter"/>
</dbReference>
<keyword evidence="2" id="KW-0812">Transmembrane</keyword>
<gene>
    <name evidence="4" type="ORF">SAMN05414137_109141</name>
</gene>
<evidence type="ECO:0000313" key="4">
    <source>
        <dbReference type="EMBL" id="SEL49776.1"/>
    </source>
</evidence>
<accession>A0A1H7QP75</accession>
<keyword evidence="2" id="KW-0472">Membrane</keyword>
<dbReference type="AlphaFoldDB" id="A0A1H7QP75"/>
<keyword evidence="4" id="KW-0808">Transferase</keyword>
<reference evidence="5" key="1">
    <citation type="submission" date="2016-10" db="EMBL/GenBank/DDBJ databases">
        <authorList>
            <person name="Varghese N."/>
        </authorList>
    </citation>
    <scope>NUCLEOTIDE SEQUENCE [LARGE SCALE GENOMIC DNA]</scope>
    <source>
        <strain evidence="5">DSM 45096 / BCRC 16803 / CGMCC 4.1857 / CIP 109030 / JCM 12277 / KCTC 19219 / NBRC 100920 / 33214</strain>
    </source>
</reference>
<sequence length="239" mass="26370">MAASTVPEPRLPHRGAATLRPTVRAPAATAGEIRQDTWRRRGVDLVVAFVLLVVLSPFLLLGVLVVELTSRGPAIYRQQRVGRFGEPFTIWKLRTMVADADRAGPAVGGSTDPRITAVGHWLRETRLDELPQLVNLLCGDMTLIGSRPEVERFLRFYTPREREILRTRPGVLGPGALYGAGCTEELCTVADPDAWYAAHQLHPKLALDLAYLADRRLRTDLGLLLRTAAVVLGRTLRTP</sequence>
<dbReference type="Pfam" id="PF02397">
    <property type="entry name" value="Bac_transf"/>
    <property type="match status" value="1"/>
</dbReference>
<feature type="transmembrane region" description="Helical" evidence="2">
    <location>
        <begin position="45"/>
        <end position="68"/>
    </location>
</feature>
<dbReference type="PANTHER" id="PTHR30576:SF0">
    <property type="entry name" value="UNDECAPRENYL-PHOSPHATE N-ACETYLGALACTOSAMINYL 1-PHOSPHATE TRANSFERASE-RELATED"/>
    <property type="match status" value="1"/>
</dbReference>